<organism evidence="1 2">
    <name type="scientific">Arctium lappa</name>
    <name type="common">Greater burdock</name>
    <name type="synonym">Lappa major</name>
    <dbReference type="NCBI Taxonomy" id="4217"/>
    <lineage>
        <taxon>Eukaryota</taxon>
        <taxon>Viridiplantae</taxon>
        <taxon>Streptophyta</taxon>
        <taxon>Embryophyta</taxon>
        <taxon>Tracheophyta</taxon>
        <taxon>Spermatophyta</taxon>
        <taxon>Magnoliopsida</taxon>
        <taxon>eudicotyledons</taxon>
        <taxon>Gunneridae</taxon>
        <taxon>Pentapetalae</taxon>
        <taxon>asterids</taxon>
        <taxon>campanulids</taxon>
        <taxon>Asterales</taxon>
        <taxon>Asteraceae</taxon>
        <taxon>Carduoideae</taxon>
        <taxon>Cardueae</taxon>
        <taxon>Arctiinae</taxon>
        <taxon>Arctium</taxon>
    </lineage>
</organism>
<dbReference type="EMBL" id="CM042050">
    <property type="protein sequence ID" value="KAI3734822.1"/>
    <property type="molecule type" value="Genomic_DNA"/>
</dbReference>
<keyword evidence="2" id="KW-1185">Reference proteome</keyword>
<reference evidence="1 2" key="2">
    <citation type="journal article" date="2022" name="Mol. Ecol. Resour.">
        <title>The genomes of chicory, endive, great burdock and yacon provide insights into Asteraceae paleo-polyploidization history and plant inulin production.</title>
        <authorList>
            <person name="Fan W."/>
            <person name="Wang S."/>
            <person name="Wang H."/>
            <person name="Wang A."/>
            <person name="Jiang F."/>
            <person name="Liu H."/>
            <person name="Zhao H."/>
            <person name="Xu D."/>
            <person name="Zhang Y."/>
        </authorList>
    </citation>
    <scope>NUCLEOTIDE SEQUENCE [LARGE SCALE GENOMIC DNA]</scope>
    <source>
        <strain evidence="2">cv. Niubang</strain>
    </source>
</reference>
<accession>A0ACB9CKL7</accession>
<dbReference type="Proteomes" id="UP001055879">
    <property type="component" value="Linkage Group LG04"/>
</dbReference>
<evidence type="ECO:0000313" key="2">
    <source>
        <dbReference type="Proteomes" id="UP001055879"/>
    </source>
</evidence>
<evidence type="ECO:0000313" key="1">
    <source>
        <dbReference type="EMBL" id="KAI3734822.1"/>
    </source>
</evidence>
<proteinExistence type="predicted"/>
<comment type="caution">
    <text evidence="1">The sequence shown here is derived from an EMBL/GenBank/DDBJ whole genome shotgun (WGS) entry which is preliminary data.</text>
</comment>
<sequence length="196" mass="21167">MHDILGGPNPSTRAMTGIVNNRKIAGLLPFAKPNSIINPVQVTSKDKIPFLIGLGGAITNVFQTRTGWTQLASGSALRRLMFGTIMVLDDELTEGHEPGSNLIGKAQGFYVFSSIDGNSQSIAFTAMFKSGNYIDSLSFFGVHRSGVSESRLAIMGGTGKYVNAKGYAKVKTMLSSDHQVTYGRETVLEFLTYVTY</sequence>
<protein>
    <submittedName>
        <fullName evidence="1">Uncharacterized protein</fullName>
    </submittedName>
</protein>
<reference evidence="2" key="1">
    <citation type="journal article" date="2022" name="Mol. Ecol. Resour.">
        <title>The genomes of chicory, endive, great burdock and yacon provide insights into Asteraceae palaeo-polyploidization history and plant inulin production.</title>
        <authorList>
            <person name="Fan W."/>
            <person name="Wang S."/>
            <person name="Wang H."/>
            <person name="Wang A."/>
            <person name="Jiang F."/>
            <person name="Liu H."/>
            <person name="Zhao H."/>
            <person name="Xu D."/>
            <person name="Zhang Y."/>
        </authorList>
    </citation>
    <scope>NUCLEOTIDE SEQUENCE [LARGE SCALE GENOMIC DNA]</scope>
    <source>
        <strain evidence="2">cv. Niubang</strain>
    </source>
</reference>
<gene>
    <name evidence="1" type="ORF">L6452_14301</name>
</gene>
<name>A0ACB9CKL7_ARCLA</name>